<comment type="caution">
    <text evidence="2">The sequence shown here is derived from an EMBL/GenBank/DDBJ whole genome shotgun (WGS) entry which is preliminary data.</text>
</comment>
<dbReference type="SUPFAM" id="SSF51206">
    <property type="entry name" value="cAMP-binding domain-like"/>
    <property type="match status" value="2"/>
</dbReference>
<dbReference type="Proteomes" id="UP001165083">
    <property type="component" value="Unassembled WGS sequence"/>
</dbReference>
<name>A0A9W6U3F0_9STRA</name>
<dbReference type="AlphaFoldDB" id="A0A9W6U3F0"/>
<dbReference type="PROSITE" id="PS50042">
    <property type="entry name" value="CNMP_BINDING_3"/>
    <property type="match status" value="2"/>
</dbReference>
<evidence type="ECO:0000313" key="2">
    <source>
        <dbReference type="EMBL" id="GMF24431.1"/>
    </source>
</evidence>
<dbReference type="CDD" id="cd00038">
    <property type="entry name" value="CAP_ED"/>
    <property type="match status" value="1"/>
</dbReference>
<dbReference type="InterPro" id="IPR018488">
    <property type="entry name" value="cNMP-bd_CS"/>
</dbReference>
<gene>
    <name evidence="2" type="ORF">Plil01_001000900</name>
</gene>
<dbReference type="EMBL" id="BSXW01000515">
    <property type="protein sequence ID" value="GMF24431.1"/>
    <property type="molecule type" value="Genomic_DNA"/>
</dbReference>
<dbReference type="PANTHER" id="PTHR40280:SF1">
    <property type="entry name" value="VOC DOMAIN-CONTAINING PROTEIN"/>
    <property type="match status" value="1"/>
</dbReference>
<dbReference type="InterPro" id="IPR000595">
    <property type="entry name" value="cNMP-bd_dom"/>
</dbReference>
<dbReference type="Gene3D" id="2.60.120.10">
    <property type="entry name" value="Jelly Rolls"/>
    <property type="match status" value="2"/>
</dbReference>
<proteinExistence type="predicted"/>
<evidence type="ECO:0000259" key="1">
    <source>
        <dbReference type="PROSITE" id="PS50042"/>
    </source>
</evidence>
<accession>A0A9W6U3F0</accession>
<feature type="domain" description="Cyclic nucleotide-binding" evidence="1">
    <location>
        <begin position="640"/>
        <end position="686"/>
    </location>
</feature>
<dbReference type="PANTHER" id="PTHR40280">
    <property type="entry name" value="BLR6907 PROTEIN"/>
    <property type="match status" value="1"/>
</dbReference>
<sequence>MPSILRIRSLEYGFVEVSYQLSTSLADATWSKQQVIQAFEDSGNLKFLEHINLSNTDKCSEAAPAYIFYMRGLQCSRDPRLAYHFWANFAGRHQFHLFTGQPKNECINAAIYLYVPDLDQIEKSLAAVADELKDTKFAFERVNRGAETTREYPQEKWHEIFDTSKFDHLKVNDPYGNELRLNVTPRNYNSINKSLGKTLPVTNDVEGVAQGFPFLLYPCRPGIAQGISRFFEHYLGAKTVVTKKEGNDELYRTTVYCGPLQAIVFDEQESQRDNKGEYDGHHVCIHIDRFKEFYDKAYNESMNWNNVLFFDRCDTWFEANRDQQYRILHLIDPVDKKFLMSFEMEIRSAQHFRYLIHRSDVTEEEEAANEVLPILPTFPLALKGSAAVIVMQNNTLPVADGVKSPLPPGKAPMHPAALKRFPTLRRNSFLFQLQDQIQMHKETEPQRQRQQEVKQIYRILQRAPEAREAHEIDTLYEWVLKNGSTNTIFQGAQEIICKTICREMTLLELPAQGVVCYQGDYGDTFYVIISGSVSLFINAKPKPRSVIDEDNNQRSLCVDDEEVKLQPEQYGTFIKHITDGGTFGELAVMDPTARRSCTITCDEPTSFICLKRGAYQRLIRITNSSQLDFTQVEFLETMYFFEGWPHGELTRLSNRLRQVHYPADSYLTRIGADANVVFFIYAGLVQETVPMIQLLNENGSVQRCAELESNLAKRRMQGVGGKRITQQRRRTELELTLYQDHDICGEYPILFNRSTCSTDLLAGTLYMLSVGTPTQN</sequence>
<reference evidence="2" key="1">
    <citation type="submission" date="2023-04" db="EMBL/GenBank/DDBJ databases">
        <title>Phytophthora lilii NBRC 32176.</title>
        <authorList>
            <person name="Ichikawa N."/>
            <person name="Sato H."/>
            <person name="Tonouchi N."/>
        </authorList>
    </citation>
    <scope>NUCLEOTIDE SEQUENCE</scope>
    <source>
        <strain evidence="2">NBRC 32176</strain>
    </source>
</reference>
<keyword evidence="3" id="KW-1185">Reference proteome</keyword>
<dbReference type="OrthoDB" id="410751at2759"/>
<dbReference type="InterPro" id="IPR014710">
    <property type="entry name" value="RmlC-like_jellyroll"/>
</dbReference>
<feature type="domain" description="Cyclic nucleotide-binding" evidence="1">
    <location>
        <begin position="488"/>
        <end position="619"/>
    </location>
</feature>
<dbReference type="PROSITE" id="PS00888">
    <property type="entry name" value="CNMP_BINDING_1"/>
    <property type="match status" value="1"/>
</dbReference>
<evidence type="ECO:0000313" key="3">
    <source>
        <dbReference type="Proteomes" id="UP001165083"/>
    </source>
</evidence>
<protein>
    <submittedName>
        <fullName evidence="2">Unnamed protein product</fullName>
    </submittedName>
</protein>
<dbReference type="SMART" id="SM00100">
    <property type="entry name" value="cNMP"/>
    <property type="match status" value="1"/>
</dbReference>
<organism evidence="2 3">
    <name type="scientific">Phytophthora lilii</name>
    <dbReference type="NCBI Taxonomy" id="2077276"/>
    <lineage>
        <taxon>Eukaryota</taxon>
        <taxon>Sar</taxon>
        <taxon>Stramenopiles</taxon>
        <taxon>Oomycota</taxon>
        <taxon>Peronosporomycetes</taxon>
        <taxon>Peronosporales</taxon>
        <taxon>Peronosporaceae</taxon>
        <taxon>Phytophthora</taxon>
    </lineage>
</organism>
<dbReference type="InterPro" id="IPR018490">
    <property type="entry name" value="cNMP-bd_dom_sf"/>
</dbReference>